<name>A0A2P1QP81_9LEPT</name>
<sequence>MSQESNKKNEDNVKTQADRLKIIAVEQKLKPAKLARMGGVTQTAISNYLAGIRQISFELAYGLMKSYGYNPFWLLFGEGEKLFPPGAWQLLNTGRSELFERIDRERIFMKQIEAKKVSDIITRILDLDPSDLQLFRTIFERMFPEKPE</sequence>
<feature type="domain" description="HTH cro/C1-type" evidence="1">
    <location>
        <begin position="20"/>
        <end position="74"/>
    </location>
</feature>
<evidence type="ECO:0000259" key="1">
    <source>
        <dbReference type="PROSITE" id="PS50943"/>
    </source>
</evidence>
<dbReference type="GO" id="GO:0003677">
    <property type="term" value="F:DNA binding"/>
    <property type="evidence" value="ECO:0007669"/>
    <property type="project" value="UniProtKB-KW"/>
</dbReference>
<dbReference type="SUPFAM" id="SSF47413">
    <property type="entry name" value="lambda repressor-like DNA-binding domains"/>
    <property type="match status" value="1"/>
</dbReference>
<proteinExistence type="predicted"/>
<dbReference type="CDD" id="cd00093">
    <property type="entry name" value="HTH_XRE"/>
    <property type="match status" value="1"/>
</dbReference>
<accession>A0A2P1QP81</accession>
<dbReference type="SMART" id="SM00530">
    <property type="entry name" value="HTH_XRE"/>
    <property type="match status" value="1"/>
</dbReference>
<dbReference type="EMBL" id="CP027843">
    <property type="protein sequence ID" value="AVQ10714.1"/>
    <property type="molecule type" value="Genomic_DNA"/>
</dbReference>
<organism evidence="2 3">
    <name type="scientific">Leptospira santarosai</name>
    <dbReference type="NCBI Taxonomy" id="28183"/>
    <lineage>
        <taxon>Bacteria</taxon>
        <taxon>Pseudomonadati</taxon>
        <taxon>Spirochaetota</taxon>
        <taxon>Spirochaetia</taxon>
        <taxon>Leptospirales</taxon>
        <taxon>Leptospiraceae</taxon>
        <taxon>Leptospira</taxon>
    </lineage>
</organism>
<protein>
    <submittedName>
        <fullName evidence="2">DNA-binding helix-turn-helix protein</fullName>
    </submittedName>
</protein>
<gene>
    <name evidence="2" type="ORF">XB16_0367</name>
</gene>
<dbReference type="Proteomes" id="UP000033961">
    <property type="component" value="Chromosome I"/>
</dbReference>
<dbReference type="InterPro" id="IPR010982">
    <property type="entry name" value="Lambda_DNA-bd_dom_sf"/>
</dbReference>
<dbReference type="PROSITE" id="PS50943">
    <property type="entry name" value="HTH_CROC1"/>
    <property type="match status" value="1"/>
</dbReference>
<evidence type="ECO:0000313" key="2">
    <source>
        <dbReference type="EMBL" id="AVQ10714.1"/>
    </source>
</evidence>
<evidence type="ECO:0000313" key="3">
    <source>
        <dbReference type="Proteomes" id="UP000033961"/>
    </source>
</evidence>
<keyword evidence="2" id="KW-0238">DNA-binding</keyword>
<reference evidence="2 3" key="1">
    <citation type="journal article" date="2015" name="Genome Announc.">
        <title>Draft Genome Sequences of Leptospira santarosai Strains U160, U164, and U233, Isolated from Asymptomatic Cattle.</title>
        <authorList>
            <person name="Kremer F.S."/>
            <person name="Eslabao M.R."/>
            <person name="Provisor M."/>
            <person name="Woloski R.D."/>
            <person name="Ramires O.V."/>
            <person name="Moreno L.Z."/>
            <person name="Moreno A.M."/>
            <person name="Hamond C."/>
            <person name="Lilenbaum W."/>
            <person name="Dellagostin O.A."/>
        </authorList>
    </citation>
    <scope>NUCLEOTIDE SEQUENCE [LARGE SCALE GENOMIC DNA]</scope>
    <source>
        <strain evidence="2 3">U160</strain>
    </source>
</reference>
<dbReference type="AlphaFoldDB" id="A0A2P1QP81"/>
<dbReference type="Pfam" id="PF01381">
    <property type="entry name" value="HTH_3"/>
    <property type="match status" value="1"/>
</dbReference>
<dbReference type="Gene3D" id="1.10.260.40">
    <property type="entry name" value="lambda repressor-like DNA-binding domains"/>
    <property type="match status" value="1"/>
</dbReference>
<dbReference type="InterPro" id="IPR001387">
    <property type="entry name" value="Cro/C1-type_HTH"/>
</dbReference>